<dbReference type="Gene3D" id="1.10.10.10">
    <property type="entry name" value="Winged helix-like DNA-binding domain superfamily/Winged helix DNA-binding domain"/>
    <property type="match status" value="1"/>
</dbReference>
<dbReference type="SUPFAM" id="SSF53067">
    <property type="entry name" value="Actin-like ATPase domain"/>
    <property type="match status" value="1"/>
</dbReference>
<dbReference type="PANTHER" id="PTHR18964">
    <property type="entry name" value="ROK (REPRESSOR, ORF, KINASE) FAMILY"/>
    <property type="match status" value="1"/>
</dbReference>
<reference evidence="2 3" key="1">
    <citation type="submission" date="2020-03" db="EMBL/GenBank/DDBJ databases">
        <title>Chryseoglobus sp. isolated from a deep-sea seamount.</title>
        <authorList>
            <person name="Zhang D.-C."/>
        </authorList>
    </citation>
    <scope>NUCLEOTIDE SEQUENCE [LARGE SCALE GENOMIC DNA]</scope>
    <source>
        <strain evidence="2 3">KN1116</strain>
    </source>
</reference>
<comment type="similarity">
    <text evidence="1">Belongs to the ROK (NagC/XylR) family.</text>
</comment>
<dbReference type="Proteomes" id="UP000818266">
    <property type="component" value="Unassembled WGS sequence"/>
</dbReference>
<dbReference type="Gene3D" id="3.30.420.40">
    <property type="match status" value="2"/>
</dbReference>
<dbReference type="OrthoDB" id="9810372at2"/>
<name>A0A9E5JP89_9MICO</name>
<accession>A0A9E5JP89</accession>
<evidence type="ECO:0000313" key="2">
    <source>
        <dbReference type="EMBL" id="NHF63120.1"/>
    </source>
</evidence>
<organism evidence="2 3">
    <name type="scientific">Microcella pacifica</name>
    <dbReference type="NCBI Taxonomy" id="2591847"/>
    <lineage>
        <taxon>Bacteria</taxon>
        <taxon>Bacillati</taxon>
        <taxon>Actinomycetota</taxon>
        <taxon>Actinomycetes</taxon>
        <taxon>Micrococcales</taxon>
        <taxon>Microbacteriaceae</taxon>
        <taxon>Microcella</taxon>
    </lineage>
</organism>
<proteinExistence type="inferred from homology"/>
<comment type="caution">
    <text evidence="2">The sequence shown here is derived from an EMBL/GenBank/DDBJ whole genome shotgun (WGS) entry which is preliminary data.</text>
</comment>
<dbReference type="PROSITE" id="PS01125">
    <property type="entry name" value="ROK"/>
    <property type="match status" value="1"/>
</dbReference>
<gene>
    <name evidence="2" type="ORF">FK219_007685</name>
</gene>
<dbReference type="InterPro" id="IPR043129">
    <property type="entry name" value="ATPase_NBD"/>
</dbReference>
<protein>
    <submittedName>
        <fullName evidence="2">ROK family transcriptional regulator</fullName>
    </submittedName>
</protein>
<dbReference type="InterPro" id="IPR036388">
    <property type="entry name" value="WH-like_DNA-bd_sf"/>
</dbReference>
<dbReference type="InterPro" id="IPR036390">
    <property type="entry name" value="WH_DNA-bd_sf"/>
</dbReference>
<evidence type="ECO:0000313" key="3">
    <source>
        <dbReference type="Proteomes" id="UP000818266"/>
    </source>
</evidence>
<dbReference type="EMBL" id="VIKT02000011">
    <property type="protein sequence ID" value="NHF63120.1"/>
    <property type="molecule type" value="Genomic_DNA"/>
</dbReference>
<dbReference type="SUPFAM" id="SSF46785">
    <property type="entry name" value="Winged helix' DNA-binding domain"/>
    <property type="match status" value="1"/>
</dbReference>
<dbReference type="InterPro" id="IPR000600">
    <property type="entry name" value="ROK"/>
</dbReference>
<sequence>MSSAGTPERADSARVVESFGPRRVLRPSVKVLPEQARAHNRSLVLQTLYRSGPLSRADLARETGLTRVTIGDLVGELIAESLAHELGVRIDATRPGKPATLVDLHRDGHRIVGLDLSDTDVFRGALIDLNGTILQRRDADARGLTGDEATAAVVELARSLVELADRPLLGIGVGSPGIVDLSGTVLSAPNRGWVDEALQARLEREFATPVIVANDANAAALAEYGFGGASADLMLITVGYGVGAGLLLDGTPLFGSRFAAGEIGHVVVGTDGGDACACGKRGCLETWLAVPRLTARLDSGLDRETVLRQAGERLGIALAPIVGALNLSEVVLSGPPALLEGALAAATVETLRQRTMAQFHGELTVRMTSLGEDIVMRGTAVMVLSARLGVS</sequence>
<dbReference type="RefSeq" id="WP_152582481.1">
    <property type="nucleotide sequence ID" value="NZ_VIKT02000011.1"/>
</dbReference>
<dbReference type="AlphaFoldDB" id="A0A9E5JP89"/>
<dbReference type="PANTHER" id="PTHR18964:SF149">
    <property type="entry name" value="BIFUNCTIONAL UDP-N-ACETYLGLUCOSAMINE 2-EPIMERASE_N-ACETYLMANNOSAMINE KINASE"/>
    <property type="match status" value="1"/>
</dbReference>
<dbReference type="Pfam" id="PF00480">
    <property type="entry name" value="ROK"/>
    <property type="match status" value="1"/>
</dbReference>
<dbReference type="InterPro" id="IPR049874">
    <property type="entry name" value="ROK_cs"/>
</dbReference>
<evidence type="ECO:0000256" key="1">
    <source>
        <dbReference type="ARBA" id="ARBA00006479"/>
    </source>
</evidence>
<keyword evidence="3" id="KW-1185">Reference proteome</keyword>